<evidence type="ECO:0000313" key="2">
    <source>
        <dbReference type="Proteomes" id="UP000318384"/>
    </source>
</evidence>
<accession>A0A517WRW3</accession>
<keyword evidence="2" id="KW-1185">Reference proteome</keyword>
<dbReference type="AlphaFoldDB" id="A0A517WRW3"/>
<gene>
    <name evidence="1" type="ORF">V202x_13550</name>
</gene>
<dbReference type="Proteomes" id="UP000318384">
    <property type="component" value="Chromosome"/>
</dbReference>
<reference evidence="1 2" key="1">
    <citation type="submission" date="2019-03" db="EMBL/GenBank/DDBJ databases">
        <title>Deep-cultivation of Planctomycetes and their phenomic and genomic characterization uncovers novel biology.</title>
        <authorList>
            <person name="Wiegand S."/>
            <person name="Jogler M."/>
            <person name="Boedeker C."/>
            <person name="Pinto D."/>
            <person name="Vollmers J."/>
            <person name="Rivas-Marin E."/>
            <person name="Kohn T."/>
            <person name="Peeters S.H."/>
            <person name="Heuer A."/>
            <person name="Rast P."/>
            <person name="Oberbeckmann S."/>
            <person name="Bunk B."/>
            <person name="Jeske O."/>
            <person name="Meyerdierks A."/>
            <person name="Storesund J.E."/>
            <person name="Kallscheuer N."/>
            <person name="Luecker S."/>
            <person name="Lage O.M."/>
            <person name="Pohl T."/>
            <person name="Merkel B.J."/>
            <person name="Hornburger P."/>
            <person name="Mueller R.-W."/>
            <person name="Bruemmer F."/>
            <person name="Labrenz M."/>
            <person name="Spormann A.M."/>
            <person name="Op den Camp H."/>
            <person name="Overmann J."/>
            <person name="Amann R."/>
            <person name="Jetten M.S.M."/>
            <person name="Mascher T."/>
            <person name="Medema M.H."/>
            <person name="Devos D.P."/>
            <person name="Kaster A.-K."/>
            <person name="Ovreas L."/>
            <person name="Rohde M."/>
            <person name="Galperin M.Y."/>
            <person name="Jogler C."/>
        </authorList>
    </citation>
    <scope>NUCLEOTIDE SEQUENCE [LARGE SCALE GENOMIC DNA]</scope>
    <source>
        <strain evidence="1 2">V202</strain>
    </source>
</reference>
<organism evidence="1 2">
    <name type="scientific">Gimesia aquarii</name>
    <dbReference type="NCBI Taxonomy" id="2527964"/>
    <lineage>
        <taxon>Bacteria</taxon>
        <taxon>Pseudomonadati</taxon>
        <taxon>Planctomycetota</taxon>
        <taxon>Planctomycetia</taxon>
        <taxon>Planctomycetales</taxon>
        <taxon>Planctomycetaceae</taxon>
        <taxon>Gimesia</taxon>
    </lineage>
</organism>
<protein>
    <submittedName>
        <fullName evidence="1">Uncharacterized protein</fullName>
    </submittedName>
</protein>
<evidence type="ECO:0000313" key="1">
    <source>
        <dbReference type="EMBL" id="QDU07992.1"/>
    </source>
</evidence>
<proteinExistence type="predicted"/>
<sequence>MMRYMYEFPDSIINDQLTYYGVQNDTEPLVRFLTTLGLHQVDGTPRESWSVFEQRAKELKK</sequence>
<name>A0A517WRW3_9PLAN</name>
<dbReference type="EMBL" id="CP037422">
    <property type="protein sequence ID" value="QDU07992.1"/>
    <property type="molecule type" value="Genomic_DNA"/>
</dbReference>